<keyword evidence="3" id="KW-1185">Reference proteome</keyword>
<dbReference type="RefSeq" id="WP_345823715.1">
    <property type="nucleotide sequence ID" value="NZ_JBDIML010000001.1"/>
</dbReference>
<accession>A0ABU9XEZ7</accession>
<gene>
    <name evidence="2" type="ORF">ABC228_03610</name>
</gene>
<organism evidence="2 3">
    <name type="scientific">Ornithinibacillus xuwenensis</name>
    <dbReference type="NCBI Taxonomy" id="3144668"/>
    <lineage>
        <taxon>Bacteria</taxon>
        <taxon>Bacillati</taxon>
        <taxon>Bacillota</taxon>
        <taxon>Bacilli</taxon>
        <taxon>Bacillales</taxon>
        <taxon>Bacillaceae</taxon>
        <taxon>Ornithinibacillus</taxon>
    </lineage>
</organism>
<dbReference type="PROSITE" id="PS51257">
    <property type="entry name" value="PROKAR_LIPOPROTEIN"/>
    <property type="match status" value="1"/>
</dbReference>
<dbReference type="Proteomes" id="UP001444625">
    <property type="component" value="Unassembled WGS sequence"/>
</dbReference>
<evidence type="ECO:0008006" key="4">
    <source>
        <dbReference type="Google" id="ProtNLM"/>
    </source>
</evidence>
<proteinExistence type="predicted"/>
<name>A0ABU9XEZ7_9BACI</name>
<evidence type="ECO:0000313" key="3">
    <source>
        <dbReference type="Proteomes" id="UP001444625"/>
    </source>
</evidence>
<feature type="chain" id="PRO_5046435172" description="Lipoprotein" evidence="1">
    <location>
        <begin position="23"/>
        <end position="196"/>
    </location>
</feature>
<dbReference type="EMBL" id="JBDIML010000001">
    <property type="protein sequence ID" value="MEN2766261.1"/>
    <property type="molecule type" value="Genomic_DNA"/>
</dbReference>
<reference evidence="2 3" key="1">
    <citation type="submission" date="2024-05" db="EMBL/GenBank/DDBJ databases">
        <authorList>
            <person name="Haq I."/>
            <person name="Ullah Z."/>
            <person name="Ahmad R."/>
            <person name="Li M."/>
            <person name="Tong Y."/>
        </authorList>
    </citation>
    <scope>NUCLEOTIDE SEQUENCE [LARGE SCALE GENOMIC DNA]</scope>
    <source>
        <strain evidence="2 3">16A2E</strain>
    </source>
</reference>
<comment type="caution">
    <text evidence="2">The sequence shown here is derived from an EMBL/GenBank/DDBJ whole genome shotgun (WGS) entry which is preliminary data.</text>
</comment>
<keyword evidence="1" id="KW-0732">Signal</keyword>
<feature type="signal peptide" evidence="1">
    <location>
        <begin position="1"/>
        <end position="22"/>
    </location>
</feature>
<evidence type="ECO:0000313" key="2">
    <source>
        <dbReference type="EMBL" id="MEN2766261.1"/>
    </source>
</evidence>
<evidence type="ECO:0000256" key="1">
    <source>
        <dbReference type="SAM" id="SignalP"/>
    </source>
</evidence>
<protein>
    <recommendedName>
        <fullName evidence="4">Lipoprotein</fullName>
    </recommendedName>
</protein>
<sequence length="196" mass="22769">MNRKNFLLILGLFFLTACSSNGDFIGTKKVYKSNELTGFERTIQFPTYSPFKVDDTVLETEFRGPVDLVNNSDDSEDVDGLETFAEPRDRKNKEFYVILTRYMSRDKEKVMEIEQSSTSIFSLDSIANYDENKLIDFGKGLRGFYMANRHAQTFYWEDSGTTFGIHLYSLHKDKTVGELYPKEEIIKIAESFKQYK</sequence>